<sequence length="333" mass="36847">MRIAVVIPCFKVKRHIEDVIARIGPEVEHIFAVDDACPEDSGGFIEKTIKDPRLTVLRHKTNTGVGGAVITGYRAALDADAEIVVKIDGDGQMAPELISQFVQPIAVGEADYVKGNRFYSGTAVREMPWVRLFGNAFLSFITKLSSGYWSIFDPTNGFTAIHARTLASIDLDKVSQRYFFESDMLIRLGDLRAVVIDIPMRAVYADEVSGLRVGRVMFEFLWRHLVATLKRVIYMYFLRDFSLASLNLLFGVLLLGFGVIFGAVAWSESVATGVPATTGTVMLSALPIVLGFQMLLFFASYDIASEPKVPIQRLRITRRIPMLVGSGAKIDDK</sequence>
<keyword evidence="4" id="KW-1185">Reference proteome</keyword>
<evidence type="ECO:0000256" key="1">
    <source>
        <dbReference type="SAM" id="Phobius"/>
    </source>
</evidence>
<accession>A0A497YRD4</accession>
<organism evidence="3 4">
    <name type="scientific">Ruegeria conchae</name>
    <dbReference type="NCBI Taxonomy" id="981384"/>
    <lineage>
        <taxon>Bacteria</taxon>
        <taxon>Pseudomonadati</taxon>
        <taxon>Pseudomonadota</taxon>
        <taxon>Alphaproteobacteria</taxon>
        <taxon>Rhodobacterales</taxon>
        <taxon>Roseobacteraceae</taxon>
        <taxon>Ruegeria</taxon>
    </lineage>
</organism>
<evidence type="ECO:0000313" key="3">
    <source>
        <dbReference type="EMBL" id="RLJ98538.1"/>
    </source>
</evidence>
<dbReference type="GO" id="GO:0016740">
    <property type="term" value="F:transferase activity"/>
    <property type="evidence" value="ECO:0007669"/>
    <property type="project" value="UniProtKB-KW"/>
</dbReference>
<evidence type="ECO:0000259" key="2">
    <source>
        <dbReference type="Pfam" id="PF00535"/>
    </source>
</evidence>
<name>A0A497YRD4_9RHOB</name>
<dbReference type="CDD" id="cd04179">
    <property type="entry name" value="DPM_DPG-synthase_like"/>
    <property type="match status" value="1"/>
</dbReference>
<gene>
    <name evidence="3" type="ORF">CLV75_4239</name>
</gene>
<proteinExistence type="predicted"/>
<dbReference type="InterPro" id="IPR050256">
    <property type="entry name" value="Glycosyltransferase_2"/>
</dbReference>
<dbReference type="OrthoDB" id="7527830at2"/>
<evidence type="ECO:0000313" key="4">
    <source>
        <dbReference type="Proteomes" id="UP000271700"/>
    </source>
</evidence>
<keyword evidence="1" id="KW-1133">Transmembrane helix</keyword>
<comment type="caution">
    <text evidence="3">The sequence shown here is derived from an EMBL/GenBank/DDBJ whole genome shotgun (WGS) entry which is preliminary data.</text>
</comment>
<dbReference type="Proteomes" id="UP000271700">
    <property type="component" value="Unassembled WGS sequence"/>
</dbReference>
<keyword evidence="1" id="KW-0812">Transmembrane</keyword>
<dbReference type="Pfam" id="PF00535">
    <property type="entry name" value="Glycos_transf_2"/>
    <property type="match status" value="1"/>
</dbReference>
<feature type="domain" description="Glycosyltransferase 2-like" evidence="2">
    <location>
        <begin position="5"/>
        <end position="163"/>
    </location>
</feature>
<dbReference type="RefSeq" id="WP_010443450.1">
    <property type="nucleotide sequence ID" value="NZ_AEYW01000024.1"/>
</dbReference>
<keyword evidence="3" id="KW-0808">Transferase</keyword>
<dbReference type="EMBL" id="RCCT01000009">
    <property type="protein sequence ID" value="RLJ98538.1"/>
    <property type="molecule type" value="Genomic_DNA"/>
</dbReference>
<dbReference type="PANTHER" id="PTHR48090:SF7">
    <property type="entry name" value="RFBJ PROTEIN"/>
    <property type="match status" value="1"/>
</dbReference>
<protein>
    <submittedName>
        <fullName evidence="3">Glycosyltransferase involved in cell wall biosynthesis</fullName>
    </submittedName>
</protein>
<dbReference type="SUPFAM" id="SSF53448">
    <property type="entry name" value="Nucleotide-diphospho-sugar transferases"/>
    <property type="match status" value="1"/>
</dbReference>
<dbReference type="InterPro" id="IPR029044">
    <property type="entry name" value="Nucleotide-diphossugar_trans"/>
</dbReference>
<dbReference type="STRING" id="981384.GCA_000192475_00353"/>
<reference evidence="3 4" key="1">
    <citation type="submission" date="2018-10" db="EMBL/GenBank/DDBJ databases">
        <title>Genomic Encyclopedia of Archaeal and Bacterial Type Strains, Phase II (KMG-II): from individual species to whole genera.</title>
        <authorList>
            <person name="Goeker M."/>
        </authorList>
    </citation>
    <scope>NUCLEOTIDE SEQUENCE [LARGE SCALE GENOMIC DNA]</scope>
    <source>
        <strain evidence="3 4">DSM 29317</strain>
    </source>
</reference>
<feature type="transmembrane region" description="Helical" evidence="1">
    <location>
        <begin position="241"/>
        <end position="265"/>
    </location>
</feature>
<dbReference type="Gene3D" id="3.90.550.10">
    <property type="entry name" value="Spore Coat Polysaccharide Biosynthesis Protein SpsA, Chain A"/>
    <property type="match status" value="1"/>
</dbReference>
<dbReference type="AlphaFoldDB" id="A0A497YRD4"/>
<dbReference type="InterPro" id="IPR001173">
    <property type="entry name" value="Glyco_trans_2-like"/>
</dbReference>
<keyword evidence="1" id="KW-0472">Membrane</keyword>
<feature type="transmembrane region" description="Helical" evidence="1">
    <location>
        <begin position="285"/>
        <end position="304"/>
    </location>
</feature>
<dbReference type="PANTHER" id="PTHR48090">
    <property type="entry name" value="UNDECAPRENYL-PHOSPHATE 4-DEOXY-4-FORMAMIDO-L-ARABINOSE TRANSFERASE-RELATED"/>
    <property type="match status" value="1"/>
</dbReference>